<gene>
    <name evidence="3" type="ORF">Tco_0727136</name>
</gene>
<evidence type="ECO:0000256" key="2">
    <source>
        <dbReference type="SAM" id="MobiDB-lite"/>
    </source>
</evidence>
<accession>A0ABQ4YIH5</accession>
<keyword evidence="4" id="KW-1185">Reference proteome</keyword>
<evidence type="ECO:0000313" key="4">
    <source>
        <dbReference type="Proteomes" id="UP001151760"/>
    </source>
</evidence>
<feature type="region of interest" description="Disordered" evidence="2">
    <location>
        <begin position="140"/>
        <end position="160"/>
    </location>
</feature>
<proteinExistence type="predicted"/>
<comment type="caution">
    <text evidence="3">The sequence shown here is derived from an EMBL/GenBank/DDBJ whole genome shotgun (WGS) entry which is preliminary data.</text>
</comment>
<keyword evidence="1" id="KW-0175">Coiled coil</keyword>
<evidence type="ECO:0000313" key="3">
    <source>
        <dbReference type="EMBL" id="GJS77255.1"/>
    </source>
</evidence>
<dbReference type="EMBL" id="BQNB010010433">
    <property type="protein sequence ID" value="GJS77255.1"/>
    <property type="molecule type" value="Genomic_DNA"/>
</dbReference>
<name>A0ABQ4YIH5_9ASTR</name>
<dbReference type="Proteomes" id="UP001151760">
    <property type="component" value="Unassembled WGS sequence"/>
</dbReference>
<feature type="coiled-coil region" evidence="1">
    <location>
        <begin position="33"/>
        <end position="78"/>
    </location>
</feature>
<reference evidence="3" key="1">
    <citation type="journal article" date="2022" name="Int. J. Mol. Sci.">
        <title>Draft Genome of Tanacetum Coccineum: Genomic Comparison of Closely Related Tanacetum-Family Plants.</title>
        <authorList>
            <person name="Yamashiro T."/>
            <person name="Shiraishi A."/>
            <person name="Nakayama K."/>
            <person name="Satake H."/>
        </authorList>
    </citation>
    <scope>NUCLEOTIDE SEQUENCE</scope>
</reference>
<feature type="compositionally biased region" description="Basic and acidic residues" evidence="2">
    <location>
        <begin position="147"/>
        <end position="160"/>
    </location>
</feature>
<evidence type="ECO:0000256" key="1">
    <source>
        <dbReference type="SAM" id="Coils"/>
    </source>
</evidence>
<reference evidence="3" key="2">
    <citation type="submission" date="2022-01" db="EMBL/GenBank/DDBJ databases">
        <authorList>
            <person name="Yamashiro T."/>
            <person name="Shiraishi A."/>
            <person name="Satake H."/>
            <person name="Nakayama K."/>
        </authorList>
    </citation>
    <scope>NUCLEOTIDE SEQUENCE</scope>
</reference>
<organism evidence="3 4">
    <name type="scientific">Tanacetum coccineum</name>
    <dbReference type="NCBI Taxonomy" id="301880"/>
    <lineage>
        <taxon>Eukaryota</taxon>
        <taxon>Viridiplantae</taxon>
        <taxon>Streptophyta</taxon>
        <taxon>Embryophyta</taxon>
        <taxon>Tracheophyta</taxon>
        <taxon>Spermatophyta</taxon>
        <taxon>Magnoliopsida</taxon>
        <taxon>eudicotyledons</taxon>
        <taxon>Gunneridae</taxon>
        <taxon>Pentapetalae</taxon>
        <taxon>asterids</taxon>
        <taxon>campanulids</taxon>
        <taxon>Asterales</taxon>
        <taxon>Asteraceae</taxon>
        <taxon>Asteroideae</taxon>
        <taxon>Anthemideae</taxon>
        <taxon>Anthemidinae</taxon>
        <taxon>Tanacetum</taxon>
    </lineage>
</organism>
<protein>
    <submittedName>
        <fullName evidence="3">Uncharacterized protein</fullName>
    </submittedName>
</protein>
<sequence length="160" mass="18007">MQDKAVVTSLSPLPCSMIHLSYEVTHLEVTVLCIKLSKKVESLETELKQTKQIYGDAFTKLIKKVKKLEQTVQTSQDRRRAKIVVSNDEEYKEDPSKQGRSLIEEMDLDPRISLVPPQVSTVVPEVTTADAELNTSSTFVSTASPQRHTDTTTETLMEIR</sequence>